<proteinExistence type="predicted"/>
<name>A0A9Q1HAV0_HOLLE</name>
<evidence type="ECO:0000313" key="1">
    <source>
        <dbReference type="EMBL" id="KAJ8042387.1"/>
    </source>
</evidence>
<sequence length="108" mass="12614">MDQVYFLFFRSKVLPPQNVEVSDKKCMKSSQCPRMPVGQNIESVTVPSSGVIVLTEFIDLVQPCFSLYIRQGIYLNEVLKSCLIFKQYFSIDYFHILCLNDWLYDDLL</sequence>
<keyword evidence="2" id="KW-1185">Reference proteome</keyword>
<accession>A0A9Q1HAV0</accession>
<comment type="caution">
    <text evidence="1">The sequence shown here is derived from an EMBL/GenBank/DDBJ whole genome shotgun (WGS) entry which is preliminary data.</text>
</comment>
<dbReference type="Proteomes" id="UP001152320">
    <property type="component" value="Chromosome 5"/>
</dbReference>
<dbReference type="AlphaFoldDB" id="A0A9Q1HAV0"/>
<evidence type="ECO:0000313" key="2">
    <source>
        <dbReference type="Proteomes" id="UP001152320"/>
    </source>
</evidence>
<dbReference type="EMBL" id="JAIZAY010000005">
    <property type="protein sequence ID" value="KAJ8042387.1"/>
    <property type="molecule type" value="Genomic_DNA"/>
</dbReference>
<gene>
    <name evidence="1" type="ORF">HOLleu_13428</name>
</gene>
<reference evidence="1" key="1">
    <citation type="submission" date="2021-10" db="EMBL/GenBank/DDBJ databases">
        <title>Tropical sea cucumber genome reveals ecological adaptation and Cuvierian tubules defense mechanism.</title>
        <authorList>
            <person name="Chen T."/>
        </authorList>
    </citation>
    <scope>NUCLEOTIDE SEQUENCE</scope>
    <source>
        <strain evidence="1">Nanhai2018</strain>
        <tissue evidence="1">Muscle</tissue>
    </source>
</reference>
<protein>
    <submittedName>
        <fullName evidence="1">Uncharacterized protein</fullName>
    </submittedName>
</protein>
<organism evidence="1 2">
    <name type="scientific">Holothuria leucospilota</name>
    <name type="common">Black long sea cucumber</name>
    <name type="synonym">Mertensiothuria leucospilota</name>
    <dbReference type="NCBI Taxonomy" id="206669"/>
    <lineage>
        <taxon>Eukaryota</taxon>
        <taxon>Metazoa</taxon>
        <taxon>Echinodermata</taxon>
        <taxon>Eleutherozoa</taxon>
        <taxon>Echinozoa</taxon>
        <taxon>Holothuroidea</taxon>
        <taxon>Aspidochirotacea</taxon>
        <taxon>Aspidochirotida</taxon>
        <taxon>Holothuriidae</taxon>
        <taxon>Holothuria</taxon>
    </lineage>
</organism>